<accession>A0A1H3JV41</accession>
<dbReference type="STRING" id="381665.SAMN05216554_0322"/>
<dbReference type="AlphaFoldDB" id="A0A1H3JV41"/>
<dbReference type="OrthoDB" id="9787204at2"/>
<proteinExistence type="predicted"/>
<organism evidence="2 3">
    <name type="scientific">Herbiconiux ginsengi</name>
    <dbReference type="NCBI Taxonomy" id="381665"/>
    <lineage>
        <taxon>Bacteria</taxon>
        <taxon>Bacillati</taxon>
        <taxon>Actinomycetota</taxon>
        <taxon>Actinomycetes</taxon>
        <taxon>Micrococcales</taxon>
        <taxon>Microbacteriaceae</taxon>
        <taxon>Herbiconiux</taxon>
    </lineage>
</organism>
<dbReference type="RefSeq" id="WP_092547859.1">
    <property type="nucleotide sequence ID" value="NZ_FNPZ01000001.1"/>
</dbReference>
<feature type="region of interest" description="Disordered" evidence="1">
    <location>
        <begin position="264"/>
        <end position="286"/>
    </location>
</feature>
<dbReference type="EMBL" id="FNPZ01000001">
    <property type="protein sequence ID" value="SDY43827.1"/>
    <property type="molecule type" value="Genomic_DNA"/>
</dbReference>
<dbReference type="Proteomes" id="UP000198891">
    <property type="component" value="Unassembled WGS sequence"/>
</dbReference>
<feature type="region of interest" description="Disordered" evidence="1">
    <location>
        <begin position="1"/>
        <end position="58"/>
    </location>
</feature>
<gene>
    <name evidence="2" type="ORF">SAMN05216554_0322</name>
</gene>
<evidence type="ECO:0000313" key="2">
    <source>
        <dbReference type="EMBL" id="SDY43827.1"/>
    </source>
</evidence>
<keyword evidence="3" id="KW-1185">Reference proteome</keyword>
<feature type="compositionally biased region" description="Basic and acidic residues" evidence="1">
    <location>
        <begin position="15"/>
        <end position="25"/>
    </location>
</feature>
<sequence>MGSARRHLSRPVIGRHFERGRRAARAEPQADSWRVTAYESGDDERQPTKVGSTETTDGGAFTISLESAEPADDAVVYFVAAPNGPAQRGVLAAVVADPSTPENLAGLIVNERTTVATSFAMAQFVSTDGIVGTAPGVVNSAAMAGNLVDPRTGELAEVISSSPNVSESSTLPAFQSLVGMLSACVGDDDACAALLDAAAPAGGEEPVDTFRAFADIAKHPANAVVPLFDLAQQGALPSQPGLAAAPDAWTLALRFDGDGQSLDDPGNFAIDKAGSSSAVRPTAAAG</sequence>
<name>A0A1H3JV41_9MICO</name>
<evidence type="ECO:0000256" key="1">
    <source>
        <dbReference type="SAM" id="MobiDB-lite"/>
    </source>
</evidence>
<protein>
    <submittedName>
        <fullName evidence="2">Uncharacterized protein</fullName>
    </submittedName>
</protein>
<evidence type="ECO:0000313" key="3">
    <source>
        <dbReference type="Proteomes" id="UP000198891"/>
    </source>
</evidence>
<reference evidence="2 3" key="1">
    <citation type="submission" date="2016-10" db="EMBL/GenBank/DDBJ databases">
        <authorList>
            <person name="de Groot N.N."/>
        </authorList>
    </citation>
    <scope>NUCLEOTIDE SEQUENCE [LARGE SCALE GENOMIC DNA]</scope>
    <source>
        <strain evidence="2 3">CGMCC 4.3491</strain>
    </source>
</reference>